<comment type="caution">
    <text evidence="2">The sequence shown here is derived from an EMBL/GenBank/DDBJ whole genome shotgun (WGS) entry which is preliminary data.</text>
</comment>
<accession>A0A3B0AR68</accession>
<dbReference type="EMBL" id="RBAM01000024">
    <property type="protein sequence ID" value="RKN61887.1"/>
    <property type="molecule type" value="Genomic_DNA"/>
</dbReference>
<name>A0A3B0AR68_9ACTN</name>
<feature type="region of interest" description="Disordered" evidence="1">
    <location>
        <begin position="56"/>
        <end position="76"/>
    </location>
</feature>
<gene>
    <name evidence="2" type="ORF">D7231_31955</name>
</gene>
<protein>
    <submittedName>
        <fullName evidence="2">Uncharacterized protein</fullName>
    </submittedName>
</protein>
<organism evidence="2 3">
    <name type="scientific">Streptomyces klenkii</name>
    <dbReference type="NCBI Taxonomy" id="1420899"/>
    <lineage>
        <taxon>Bacteria</taxon>
        <taxon>Bacillati</taxon>
        <taxon>Actinomycetota</taxon>
        <taxon>Actinomycetes</taxon>
        <taxon>Kitasatosporales</taxon>
        <taxon>Streptomycetaceae</taxon>
        <taxon>Streptomyces</taxon>
    </lineage>
</organism>
<evidence type="ECO:0000313" key="2">
    <source>
        <dbReference type="EMBL" id="RKN61887.1"/>
    </source>
</evidence>
<dbReference type="RefSeq" id="WP_120759361.1">
    <property type="nucleotide sequence ID" value="NZ_RBAM01000024.1"/>
</dbReference>
<dbReference type="OrthoDB" id="4310996at2"/>
<proteinExistence type="predicted"/>
<evidence type="ECO:0000256" key="1">
    <source>
        <dbReference type="SAM" id="MobiDB-lite"/>
    </source>
</evidence>
<sequence length="76" mass="8432">MTAHEVRPGQVYVACDPRDGGRRIRVEAVHGLRATVVTLTAQGPARRRVMWTDLLHPTPHTPDGQPRHTGYALETP</sequence>
<evidence type="ECO:0000313" key="3">
    <source>
        <dbReference type="Proteomes" id="UP000270343"/>
    </source>
</evidence>
<keyword evidence="3" id="KW-1185">Reference proteome</keyword>
<reference evidence="2 3" key="1">
    <citation type="journal article" date="2015" name="Antonie Van Leeuwenhoek">
        <title>Streptomyces klenkii sp. nov., isolated from deep marine sediment.</title>
        <authorList>
            <person name="Veyisoglu A."/>
            <person name="Sahin N."/>
        </authorList>
    </citation>
    <scope>NUCLEOTIDE SEQUENCE [LARGE SCALE GENOMIC DNA]</scope>
    <source>
        <strain evidence="2 3">KCTC 29202</strain>
    </source>
</reference>
<dbReference type="AlphaFoldDB" id="A0A3B0AR68"/>
<dbReference type="Proteomes" id="UP000270343">
    <property type="component" value="Unassembled WGS sequence"/>
</dbReference>